<gene>
    <name evidence="1" type="ORF">F443_07224</name>
</gene>
<dbReference type="Proteomes" id="UP000018721">
    <property type="component" value="Unassembled WGS sequence"/>
</dbReference>
<dbReference type="EMBL" id="ANIZ01001200">
    <property type="protein sequence ID" value="ETI48803.1"/>
    <property type="molecule type" value="Genomic_DNA"/>
</dbReference>
<organism evidence="1 2">
    <name type="scientific">Phytophthora nicotianae P1569</name>
    <dbReference type="NCBI Taxonomy" id="1317065"/>
    <lineage>
        <taxon>Eukaryota</taxon>
        <taxon>Sar</taxon>
        <taxon>Stramenopiles</taxon>
        <taxon>Oomycota</taxon>
        <taxon>Peronosporomycetes</taxon>
        <taxon>Peronosporales</taxon>
        <taxon>Peronosporaceae</taxon>
        <taxon>Phytophthora</taxon>
    </lineage>
</organism>
<evidence type="ECO:0000313" key="2">
    <source>
        <dbReference type="Proteomes" id="UP000018721"/>
    </source>
</evidence>
<protein>
    <submittedName>
        <fullName evidence="1">Uncharacterized protein</fullName>
    </submittedName>
</protein>
<dbReference type="HOGENOM" id="CLU_3400265_0_0_1"/>
<evidence type="ECO:0000313" key="1">
    <source>
        <dbReference type="EMBL" id="ETI48803.1"/>
    </source>
</evidence>
<dbReference type="AlphaFoldDB" id="V9FDD6"/>
<sequence>MTTRTPAAPWRDRAPLTKVAARLPRQAAPVT</sequence>
<keyword evidence="2" id="KW-1185">Reference proteome</keyword>
<comment type="caution">
    <text evidence="1">The sequence shown here is derived from an EMBL/GenBank/DDBJ whole genome shotgun (WGS) entry which is preliminary data.</text>
</comment>
<reference evidence="1 2" key="1">
    <citation type="submission" date="2013-11" db="EMBL/GenBank/DDBJ databases">
        <title>The Genome Sequence of Phytophthora parasitica P1569.</title>
        <authorList>
            <consortium name="The Broad Institute Genomics Platform"/>
            <person name="Russ C."/>
            <person name="Tyler B."/>
            <person name="Panabieres F."/>
            <person name="Shan W."/>
            <person name="Tripathy S."/>
            <person name="Grunwald N."/>
            <person name="Machado M."/>
            <person name="Johnson C.S."/>
            <person name="Arredondo F."/>
            <person name="Hong C."/>
            <person name="Coffey M."/>
            <person name="Young S.K."/>
            <person name="Zeng Q."/>
            <person name="Gargeya S."/>
            <person name="Fitzgerald M."/>
            <person name="Abouelleil A."/>
            <person name="Alvarado L."/>
            <person name="Chapman S.B."/>
            <person name="Gainer-Dewar J."/>
            <person name="Goldberg J."/>
            <person name="Griggs A."/>
            <person name="Gujja S."/>
            <person name="Hansen M."/>
            <person name="Howarth C."/>
            <person name="Imamovic A."/>
            <person name="Ireland A."/>
            <person name="Larimer J."/>
            <person name="McCowan C."/>
            <person name="Murphy C."/>
            <person name="Pearson M."/>
            <person name="Poon T.W."/>
            <person name="Priest M."/>
            <person name="Roberts A."/>
            <person name="Saif S."/>
            <person name="Shea T."/>
            <person name="Sykes S."/>
            <person name="Wortman J."/>
            <person name="Nusbaum C."/>
            <person name="Birren B."/>
        </authorList>
    </citation>
    <scope>NUCLEOTIDE SEQUENCE [LARGE SCALE GENOMIC DNA]</scope>
    <source>
        <strain evidence="1 2">P1569</strain>
    </source>
</reference>
<accession>V9FDD6</accession>
<proteinExistence type="predicted"/>
<name>V9FDD6_PHYNI</name>